<dbReference type="GO" id="GO:0000287">
    <property type="term" value="F:magnesium ion binding"/>
    <property type="evidence" value="ECO:0007669"/>
    <property type="project" value="UniProtKB-UniRule"/>
</dbReference>
<dbReference type="InterPro" id="IPR029035">
    <property type="entry name" value="DHS-like_NAD/FAD-binding_dom"/>
</dbReference>
<keyword evidence="3" id="KW-0446">Lipid-binding</keyword>
<reference evidence="9" key="3">
    <citation type="submission" date="2021-06" db="EMBL/GenBank/DDBJ databases">
        <title>Genomic Description and Analysis of Intracellular Bacteria, Candidatus Berkiella cookevillensis and Candidatus Berkiella aquae.</title>
        <authorList>
            <person name="Kidane D.T."/>
            <person name="Mehari Y.T."/>
            <person name="Rice F.C."/>
            <person name="Arivett B.A."/>
            <person name="Farone A.L."/>
            <person name="Berk S.G."/>
            <person name="Farone M.B."/>
        </authorList>
    </citation>
    <scope>NUCLEOTIDE SEQUENCE</scope>
    <source>
        <strain evidence="9">HT99</strain>
    </source>
</reference>
<feature type="domain" description="Thiamine pyrophosphate enzyme N-terminal TPP-binding" evidence="7">
    <location>
        <begin position="3"/>
        <end position="113"/>
    </location>
</feature>
<feature type="region of interest" description="Membrane-binding domain" evidence="3">
    <location>
        <begin position="531"/>
        <end position="572"/>
    </location>
</feature>
<dbReference type="InterPro" id="IPR012000">
    <property type="entry name" value="Thiamin_PyroP_enz_cen_dom"/>
</dbReference>
<comment type="cofactor">
    <cofactor evidence="3">
        <name>FAD</name>
        <dbReference type="ChEBI" id="CHEBI:57692"/>
    </cofactor>
    <text evidence="3">Binds 1 FAD per subunit.</text>
</comment>
<comment type="function">
    <text evidence="3">A peripheral cell membrane enzyme that catalyzes the oxidative decarboxylation of pyruvate to form acetate and CO(2). It channels electrons from the cytoplasm to the respiratory chain at the cell membrane via ubiquinone.</text>
</comment>
<dbReference type="EC" id="1.2.5.1" evidence="3"/>
<comment type="cofactor">
    <cofactor evidence="3">
        <name>thiamine diphosphate</name>
        <dbReference type="ChEBI" id="CHEBI:58937"/>
    </cofactor>
    <text evidence="3">Binds 1 thiamine pyrophosphate per subunit.</text>
</comment>
<dbReference type="NCBIfam" id="NF006591">
    <property type="entry name" value="PRK09124.1"/>
    <property type="match status" value="1"/>
</dbReference>
<keyword evidence="3" id="KW-0274">FAD</keyword>
<sequence length="572" mass="61895">MATVADILIDTLQSAGIQRIYGIVGDSLNGITNAVNQKKEIEWIHVRHEEAAAFAAGAEAQLTGKLTVCAGSCGPGNLHLINGLYDSHRSGAPVLAIAAHIPTVEIGGDYFQETHPNILFKECSHFCEVVSSPDQMPRLLQIAMQTAIAKKGVAVLVIPGDIALKTATESKTMPLNIQSEPQITPSQTELAKIANLLNQGKKITVFSGSGCKNAHAELMQICKKLKAPMVHALRGKEWVEFDNPYDVGMTGLVGFSSGYYAMEDCDTLLLLGTSFPYRQFYPTHAKVIQIDIRGEQLGKRMPVDIGVIGDIKATLTSLLPLLHAKTDSAHLDQAVKHYKKARQELDALATASVGKVIHPQYVAKIIDEVAAKDAIFSCDVGTPTVWAARYLKMNGQRRLLGSFNHGSMANAFSQAIGSQATFKNRQVIAMCGDGGFSMLMGDILTLSQHQLPVKVIIFNNGTLGFVELEMIATGMVPFGTELKNPNFANMAKALGITGVRIENPIDVKDGLMSALQEKGPAVVDIVVNRNELVMPPTITVEQMKGFGLFMLKAIMNGKGDEVYELAKTNLWR</sequence>
<evidence type="ECO:0000256" key="2">
    <source>
        <dbReference type="ARBA" id="ARBA00023052"/>
    </source>
</evidence>
<dbReference type="EMBL" id="LKAJ01000003">
    <property type="protein sequence ID" value="KRG21940.1"/>
    <property type="molecule type" value="Genomic_DNA"/>
</dbReference>
<organism evidence="8">
    <name type="scientific">Candidatus Berkiella aquae</name>
    <dbReference type="NCBI Taxonomy" id="295108"/>
    <lineage>
        <taxon>Bacteria</taxon>
        <taxon>Pseudomonadati</taxon>
        <taxon>Pseudomonadota</taxon>
        <taxon>Gammaproteobacteria</taxon>
        <taxon>Candidatus Berkiellales</taxon>
        <taxon>Candidatus Berkiellaceae</taxon>
        <taxon>Candidatus Berkiella</taxon>
    </lineage>
</organism>
<dbReference type="SUPFAM" id="SSF52467">
    <property type="entry name" value="DHS-like NAD/FAD-binding domain"/>
    <property type="match status" value="1"/>
</dbReference>
<comment type="subcellular location">
    <subcellularLocation>
        <location evidence="3">Cell membrane</location>
        <topology evidence="3">Peripheral membrane protein</topology>
        <orientation evidence="3">Cytoplasmic side</orientation>
    </subcellularLocation>
</comment>
<keyword evidence="3" id="KW-1003">Cell membrane</keyword>
<dbReference type="Proteomes" id="UP000051497">
    <property type="component" value="Unassembled WGS sequence"/>
</dbReference>
<evidence type="ECO:0000313" key="8">
    <source>
        <dbReference type="EMBL" id="KRG21940.1"/>
    </source>
</evidence>
<dbReference type="AlphaFoldDB" id="A0A0Q9YY70"/>
<dbReference type="CDD" id="cd07039">
    <property type="entry name" value="TPP_PYR_POX"/>
    <property type="match status" value="1"/>
</dbReference>
<comment type="cofactor">
    <cofactor evidence="3">
        <name>Mg(2+)</name>
        <dbReference type="ChEBI" id="CHEBI:18420"/>
    </cofactor>
    <text evidence="3">Binds 1 Mg(2+) ion per subunit.</text>
</comment>
<protein>
    <recommendedName>
        <fullName evidence="3">Pyruvate dehydrogenase [ubiquinone]</fullName>
        <ecNumber evidence="3">1.2.5.1</ecNumber>
    </recommendedName>
    <alternativeName>
        <fullName evidence="3">Pyruvate oxidase</fullName>
        <shortName evidence="3">POX</shortName>
    </alternativeName>
    <alternativeName>
        <fullName evidence="3">Pyruvate:ubiquinone-8 oxidoreductase</fullName>
    </alternativeName>
</protein>
<feature type="binding site" evidence="3">
    <location>
        <position position="433"/>
    </location>
    <ligand>
        <name>Mg(2+)</name>
        <dbReference type="ChEBI" id="CHEBI:18420"/>
    </ligand>
</feature>
<dbReference type="GO" id="GO:0030976">
    <property type="term" value="F:thiamine pyrophosphate binding"/>
    <property type="evidence" value="ECO:0007669"/>
    <property type="project" value="UniProtKB-UniRule"/>
</dbReference>
<dbReference type="Gene3D" id="3.40.50.1220">
    <property type="entry name" value="TPP-binding domain"/>
    <property type="match status" value="1"/>
</dbReference>
<keyword evidence="3 8" id="KW-0560">Oxidoreductase</keyword>
<feature type="binding site" evidence="3">
    <location>
        <begin position="433"/>
        <end position="435"/>
    </location>
    <ligand>
        <name>thiamine diphosphate</name>
        <dbReference type="ChEBI" id="CHEBI:58937"/>
    </ligand>
</feature>
<feature type="domain" description="Thiamine pyrophosphate enzyme TPP-binding" evidence="6">
    <location>
        <begin position="379"/>
        <end position="525"/>
    </location>
</feature>
<reference evidence="8" key="1">
    <citation type="submission" date="2015-09" db="EMBL/GenBank/DDBJ databases">
        <title>Draft Genome Sequences of Two Novel Amoeba-resistant Intranuclear Bacteria, Candidatus Berkiella cookevillensis and Candidatus Berkiella aquae.</title>
        <authorList>
            <person name="Mehari Y.T."/>
            <person name="Arivett B.A."/>
            <person name="Farone A.L."/>
            <person name="Gunderson J.H."/>
            <person name="Farone M.B."/>
        </authorList>
    </citation>
    <scope>NUCLEOTIDE SEQUENCE [LARGE SCALE GENOMIC DNA]</scope>
    <source>
        <strain evidence="8">HT99</strain>
    </source>
</reference>
<dbReference type="GO" id="GO:0050660">
    <property type="term" value="F:flavin adenine dinucleotide binding"/>
    <property type="evidence" value="ECO:0007669"/>
    <property type="project" value="UniProtKB-UniRule"/>
</dbReference>
<name>A0A0Q9YY70_9GAMM</name>
<evidence type="ECO:0000256" key="4">
    <source>
        <dbReference type="RuleBase" id="RU362132"/>
    </source>
</evidence>
<feature type="site" description="Moves into active site upon enzyme activation, plays a role in electron transfer" evidence="3">
    <location>
        <position position="465"/>
    </location>
</feature>
<feature type="binding site" evidence="3">
    <location>
        <position position="49"/>
    </location>
    <ligand>
        <name>thiamine diphosphate</name>
        <dbReference type="ChEBI" id="CHEBI:58937"/>
    </ligand>
</feature>
<comment type="similarity">
    <text evidence="1 3 4">Belongs to the TPP enzyme family.</text>
</comment>
<dbReference type="InterPro" id="IPR047212">
    <property type="entry name" value="TPP_POXB-like"/>
</dbReference>
<dbReference type="Pfam" id="PF00205">
    <property type="entry name" value="TPP_enzyme_M"/>
    <property type="match status" value="1"/>
</dbReference>
<dbReference type="GO" id="GO:0048039">
    <property type="term" value="F:ubiquinone binding"/>
    <property type="evidence" value="ECO:0007669"/>
    <property type="project" value="UniProtKB-UniRule"/>
</dbReference>
<dbReference type="GO" id="GO:0008289">
    <property type="term" value="F:lipid binding"/>
    <property type="evidence" value="ECO:0007669"/>
    <property type="project" value="UniProtKB-UniRule"/>
</dbReference>
<proteinExistence type="inferred from homology"/>
<comment type="subunit">
    <text evidence="3">Homotetramer.</text>
</comment>
<comment type="activity regulation">
    <text evidence="3">The C-terminus inhibits activity; it has to move for the enzyme to be active. Activated by lipid-binding, which occurs via the C-terminus.</text>
</comment>
<keyword evidence="3 8" id="KW-0670">Pyruvate</keyword>
<dbReference type="RefSeq" id="WP_075065757.1">
    <property type="nucleotide sequence ID" value="NZ_LKAJ02000001.1"/>
</dbReference>
<evidence type="ECO:0000256" key="3">
    <source>
        <dbReference type="HAMAP-Rule" id="MF_00850"/>
    </source>
</evidence>
<accession>A0A0Q9YY70</accession>
<dbReference type="STRING" id="295108.HT99x_01134"/>
<dbReference type="GO" id="GO:0052737">
    <property type="term" value="F:pyruvate dehydrogenase (quinone) activity"/>
    <property type="evidence" value="ECO:0007669"/>
    <property type="project" value="UniProtKB-UniRule"/>
</dbReference>
<keyword evidence="3 8" id="KW-0830">Ubiquinone</keyword>
<comment type="catalytic activity">
    <reaction evidence="3">
        <text>a ubiquinone + pyruvate + H2O = a ubiquinol + acetate + CO2</text>
        <dbReference type="Rhea" id="RHEA:27405"/>
        <dbReference type="Rhea" id="RHEA-COMP:9565"/>
        <dbReference type="Rhea" id="RHEA-COMP:9566"/>
        <dbReference type="ChEBI" id="CHEBI:15361"/>
        <dbReference type="ChEBI" id="CHEBI:15377"/>
        <dbReference type="ChEBI" id="CHEBI:16389"/>
        <dbReference type="ChEBI" id="CHEBI:16526"/>
        <dbReference type="ChEBI" id="CHEBI:17976"/>
        <dbReference type="ChEBI" id="CHEBI:30089"/>
        <dbReference type="EC" id="1.2.5.1"/>
    </reaction>
</comment>
<evidence type="ECO:0000259" key="6">
    <source>
        <dbReference type="Pfam" id="PF02775"/>
    </source>
</evidence>
<keyword evidence="10" id="KW-1185">Reference proteome</keyword>
<dbReference type="GO" id="GO:0005886">
    <property type="term" value="C:plasma membrane"/>
    <property type="evidence" value="ECO:0007669"/>
    <property type="project" value="UniProtKB-SubCell"/>
</dbReference>
<keyword evidence="3" id="KW-0479">Metal-binding</keyword>
<dbReference type="PATRIC" id="fig|1590043.3.peg.1146"/>
<feature type="binding site" evidence="3">
    <location>
        <position position="460"/>
    </location>
    <ligand>
        <name>Mg(2+)</name>
        <dbReference type="ChEBI" id="CHEBI:18420"/>
    </ligand>
</feature>
<dbReference type="GO" id="GO:0042867">
    <property type="term" value="P:pyruvate catabolic process"/>
    <property type="evidence" value="ECO:0007669"/>
    <property type="project" value="UniProtKB-UniRule"/>
</dbReference>
<keyword evidence="2 3" id="KW-0786">Thiamine pyrophosphate</keyword>
<dbReference type="InterPro" id="IPR044261">
    <property type="entry name" value="Pyruvate_dehydrogenase"/>
</dbReference>
<evidence type="ECO:0000313" key="9">
    <source>
        <dbReference type="EMBL" id="MCS5710369.1"/>
    </source>
</evidence>
<dbReference type="OrthoDB" id="9785953at2"/>
<keyword evidence="3" id="KW-0285">Flavoprotein</keyword>
<comment type="caution">
    <text evidence="8">The sequence shown here is derived from an EMBL/GenBank/DDBJ whole genome shotgun (WGS) entry which is preliminary data.</text>
</comment>
<dbReference type="FunFam" id="3.40.50.1220:FF:000013">
    <property type="entry name" value="Pyruvate dehydrogenase [ubiquinone]"/>
    <property type="match status" value="1"/>
</dbReference>
<dbReference type="HAMAP" id="MF_00850">
    <property type="entry name" value="POX"/>
    <property type="match status" value="1"/>
</dbReference>
<comment type="caution">
    <text evidence="3">Lacks conserved residue(s) required for the propagation of feature annotation.</text>
</comment>
<dbReference type="CDD" id="cd02014">
    <property type="entry name" value="TPP_POX"/>
    <property type="match status" value="1"/>
</dbReference>
<evidence type="ECO:0000259" key="7">
    <source>
        <dbReference type="Pfam" id="PF02776"/>
    </source>
</evidence>
<dbReference type="InterPro" id="IPR012001">
    <property type="entry name" value="Thiamin_PyroP_enz_TPP-bd_dom"/>
</dbReference>
<dbReference type="PANTHER" id="PTHR42981">
    <property type="entry name" value="PYRUVATE DEHYDROGENASE [UBIQUINONE]"/>
    <property type="match status" value="1"/>
</dbReference>
<dbReference type="Pfam" id="PF02776">
    <property type="entry name" value="TPP_enzyme_N"/>
    <property type="match status" value="1"/>
</dbReference>
<keyword evidence="3" id="KW-0547">Nucleotide-binding</keyword>
<feature type="binding site" evidence="3">
    <location>
        <begin position="406"/>
        <end position="408"/>
    </location>
    <ligand>
        <name>thiamine diphosphate</name>
        <dbReference type="ChEBI" id="CHEBI:58937"/>
    </ligand>
</feature>
<dbReference type="InterPro" id="IPR011766">
    <property type="entry name" value="TPP_enzyme_TPP-bd"/>
</dbReference>
<dbReference type="InterPro" id="IPR047210">
    <property type="entry name" value="TPP_PYR_POXB-like"/>
</dbReference>
<comment type="domain">
    <text evidence="3">Has 4 domains; the Pyr domain which binds the pyrimidine moiety of the thiamine pyrophosphate cofactor, the FAD-binding domain, the PP-binding domain which binds the pyrophosphate portion of thiamine pyrophosphate and the C-terminal membrane binding region. The C-terminus is held closely against the rest of the protein and covers the active site; during activation it unfolds from the rest of the protein and forms an amphipathic helix upon membrane binding, exposing the active site.</text>
</comment>
<feature type="binding site" evidence="3">
    <location>
        <begin position="460"/>
        <end position="466"/>
    </location>
    <ligand>
        <name>thiamine diphosphate</name>
        <dbReference type="ChEBI" id="CHEBI:58937"/>
    </ligand>
</feature>
<evidence type="ECO:0000313" key="10">
    <source>
        <dbReference type="Proteomes" id="UP000051497"/>
    </source>
</evidence>
<reference evidence="9" key="2">
    <citation type="journal article" date="2016" name="Genome Announc.">
        <title>Draft Genome Sequences of Two Novel Amoeba-Resistant Intranuclear Bacteria, 'Candidatus Berkiella cookevillensis' and 'Candidatus Berkiella aquae'.</title>
        <authorList>
            <person name="Mehari Y.T."/>
            <person name="Arivett B.A."/>
            <person name="Farone A.L."/>
            <person name="Gunderson J.H."/>
            <person name="Farone M.B."/>
        </authorList>
    </citation>
    <scope>NUCLEOTIDE SEQUENCE</scope>
    <source>
        <strain evidence="9">HT99</strain>
    </source>
</reference>
<feature type="binding site" evidence="3">
    <location>
        <begin position="273"/>
        <end position="277"/>
    </location>
    <ligand>
        <name>FAD</name>
        <dbReference type="ChEBI" id="CHEBI:57692"/>
    </ligand>
</feature>
<dbReference type="InterPro" id="IPR029061">
    <property type="entry name" value="THDP-binding"/>
</dbReference>
<dbReference type="Gene3D" id="3.40.50.970">
    <property type="match status" value="2"/>
</dbReference>
<feature type="region of interest" description="FAD-binding domain" evidence="3">
    <location>
        <begin position="182"/>
        <end position="333"/>
    </location>
</feature>
<evidence type="ECO:0000259" key="5">
    <source>
        <dbReference type="Pfam" id="PF00205"/>
    </source>
</evidence>
<dbReference type="InterPro" id="IPR047211">
    <property type="entry name" value="POXB-like"/>
</dbReference>
<keyword evidence="3" id="KW-0472">Membrane</keyword>
<feature type="domain" description="Thiamine pyrophosphate enzyme central" evidence="5">
    <location>
        <begin position="190"/>
        <end position="318"/>
    </location>
</feature>
<dbReference type="SUPFAM" id="SSF52518">
    <property type="entry name" value="Thiamin diphosphate-binding fold (THDP-binding)"/>
    <property type="match status" value="2"/>
</dbReference>
<dbReference type="Pfam" id="PF02775">
    <property type="entry name" value="TPP_enzyme_C"/>
    <property type="match status" value="1"/>
</dbReference>
<dbReference type="PANTHER" id="PTHR42981:SF2">
    <property type="entry name" value="PYRUVATE DEHYDROGENASE [UBIQUINONE]"/>
    <property type="match status" value="1"/>
</dbReference>
<gene>
    <name evidence="3 8" type="primary">poxB</name>
    <name evidence="9" type="ORF">HT99x_002925</name>
    <name evidence="8" type="ORF">HT99x_01134</name>
</gene>
<feature type="binding site" evidence="3">
    <location>
        <position position="291"/>
    </location>
    <ligand>
        <name>FAD</name>
        <dbReference type="ChEBI" id="CHEBI:57692"/>
    </ligand>
</feature>
<evidence type="ECO:0000256" key="1">
    <source>
        <dbReference type="ARBA" id="ARBA00007812"/>
    </source>
</evidence>
<dbReference type="EMBL" id="LKAJ02000001">
    <property type="protein sequence ID" value="MCS5710369.1"/>
    <property type="molecule type" value="Genomic_DNA"/>
</dbReference>
<keyword evidence="3" id="KW-0460">Magnesium</keyword>